<gene>
    <name evidence="3" type="ORF">AVDCRST_MAG66-2428</name>
</gene>
<feature type="chain" id="PRO_5026950887" description="AMIN-like domain-containing protein" evidence="1">
    <location>
        <begin position="28"/>
        <end position="187"/>
    </location>
</feature>
<protein>
    <recommendedName>
        <fullName evidence="2">AMIN-like domain-containing protein</fullName>
    </recommendedName>
</protein>
<sequence>MTRIRTLVVPVLAAGALLLGGLPPAAAAAAPAAAGCATGWGSMPRSTAAQNPSPLVQVRTGQHPCFDRVVFQIAGSVGAGWDVAYVDAVLADGSGELVPVLGGARLAVVLRHPAHDENGQPTYRADVGQRVAEPVGFQTLRSVVYAGSFEGYTTLGVGTRARLPFRVFALAGPGGDTRIVVDVAHRW</sequence>
<evidence type="ECO:0000313" key="3">
    <source>
        <dbReference type="EMBL" id="CAA9416411.1"/>
    </source>
</evidence>
<dbReference type="Pfam" id="PF24837">
    <property type="entry name" value="AMIN-like"/>
    <property type="match status" value="1"/>
</dbReference>
<evidence type="ECO:0000256" key="1">
    <source>
        <dbReference type="SAM" id="SignalP"/>
    </source>
</evidence>
<dbReference type="InterPro" id="IPR056303">
    <property type="entry name" value="AMIN-like"/>
</dbReference>
<proteinExistence type="predicted"/>
<feature type="domain" description="AMIN-like" evidence="2">
    <location>
        <begin position="54"/>
        <end position="185"/>
    </location>
</feature>
<name>A0A6J4PIG7_9PSEU</name>
<organism evidence="3">
    <name type="scientific">uncultured Pseudonocardia sp</name>
    <dbReference type="NCBI Taxonomy" id="211455"/>
    <lineage>
        <taxon>Bacteria</taxon>
        <taxon>Bacillati</taxon>
        <taxon>Actinomycetota</taxon>
        <taxon>Actinomycetes</taxon>
        <taxon>Pseudonocardiales</taxon>
        <taxon>Pseudonocardiaceae</taxon>
        <taxon>Pseudonocardia</taxon>
        <taxon>environmental samples</taxon>
    </lineage>
</organism>
<dbReference type="EMBL" id="CADCUS010000345">
    <property type="protein sequence ID" value="CAA9416411.1"/>
    <property type="molecule type" value="Genomic_DNA"/>
</dbReference>
<accession>A0A6J4PIG7</accession>
<reference evidence="3" key="1">
    <citation type="submission" date="2020-02" db="EMBL/GenBank/DDBJ databases">
        <authorList>
            <person name="Meier V. D."/>
        </authorList>
    </citation>
    <scope>NUCLEOTIDE SEQUENCE</scope>
    <source>
        <strain evidence="3">AVDCRST_MAG66</strain>
    </source>
</reference>
<dbReference type="AlphaFoldDB" id="A0A6J4PIG7"/>
<feature type="signal peptide" evidence="1">
    <location>
        <begin position="1"/>
        <end position="27"/>
    </location>
</feature>
<keyword evidence="1" id="KW-0732">Signal</keyword>
<evidence type="ECO:0000259" key="2">
    <source>
        <dbReference type="Pfam" id="PF24837"/>
    </source>
</evidence>